<evidence type="ECO:0000313" key="13">
    <source>
        <dbReference type="EMBL" id="GHE56856.1"/>
    </source>
</evidence>
<evidence type="ECO:0000256" key="3">
    <source>
        <dbReference type="ARBA" id="ARBA00022630"/>
    </source>
</evidence>
<evidence type="ECO:0000256" key="1">
    <source>
        <dbReference type="ARBA" id="ARBA00007532"/>
    </source>
</evidence>
<dbReference type="Pfam" id="PF02852">
    <property type="entry name" value="Pyr_redox_dim"/>
    <property type="match status" value="1"/>
</dbReference>
<keyword evidence="7" id="KW-1015">Disulfide bond</keyword>
<dbReference type="InterPro" id="IPR016156">
    <property type="entry name" value="FAD/NAD-linked_Rdtase_dimer_sf"/>
</dbReference>
<dbReference type="EMBL" id="BNAG01000001">
    <property type="protein sequence ID" value="GHE56856.1"/>
    <property type="molecule type" value="Genomic_DNA"/>
</dbReference>
<dbReference type="NCBIfam" id="TIGR01350">
    <property type="entry name" value="lipoamide_DH"/>
    <property type="match status" value="1"/>
</dbReference>
<dbReference type="InterPro" id="IPR001100">
    <property type="entry name" value="Pyr_nuc-diS_OxRdtase"/>
</dbReference>
<sequence>MSLFERQKVSKTNPSKYNVLRTKYDNMKYDVTVIGSGPGGYVAAIRCAQLGMKTAIIEKYDTLGGTCLNVGCIPSKALLDSSEHYHNAAHTFKTHGIELDNLKVNLDQMIERKRGVVKDNVNGISFLMKKNKVDVHHGLGSFIDKTHIKVTDKEGKETTVETDKVIIATGSKPASLPFIEIDKKRIITSTEALELKEVPKHMIVIGGGVIGMELGSVYGRLGAEVSVVEFMDEIIPSMDSTMGKELKKSLKKLGFNFYLGHKVTEVKSTAKTVTVKAENKKGETVEIKGDYCLVSIGRKPYTEGLGLENVGIKTDDRGRIEVDEHLKTSADNIYAIGDVIKGAMLAHKAEEEGSFVAEVMAGQKPHINYNLIPGVVYTWPEVAAVGYTEEQLKEKGIAYKTGSFPFKASGRARASMDTDGLVKVLADKNTDEILGVHMIGPRTADMIAEAVVAMEYRASAEDIGRMSHAHPTYTEAFKEACLAATDNRALHI</sequence>
<dbReference type="Gene3D" id="3.30.390.30">
    <property type="match status" value="1"/>
</dbReference>
<evidence type="ECO:0000256" key="7">
    <source>
        <dbReference type="ARBA" id="ARBA00023157"/>
    </source>
</evidence>
<evidence type="ECO:0000256" key="9">
    <source>
        <dbReference type="ARBA" id="ARBA00049187"/>
    </source>
</evidence>
<accession>A0ABQ3I222</accession>
<evidence type="ECO:0000256" key="4">
    <source>
        <dbReference type="ARBA" id="ARBA00022827"/>
    </source>
</evidence>
<dbReference type="PANTHER" id="PTHR22912:SF151">
    <property type="entry name" value="DIHYDROLIPOYL DEHYDROGENASE, MITOCHONDRIAL"/>
    <property type="match status" value="1"/>
</dbReference>
<organism evidence="13 14">
    <name type="scientific">Roseivirga thermotolerans</name>
    <dbReference type="NCBI Taxonomy" id="1758176"/>
    <lineage>
        <taxon>Bacteria</taxon>
        <taxon>Pseudomonadati</taxon>
        <taxon>Bacteroidota</taxon>
        <taxon>Cytophagia</taxon>
        <taxon>Cytophagales</taxon>
        <taxon>Roseivirgaceae</taxon>
        <taxon>Roseivirga</taxon>
    </lineage>
</organism>
<keyword evidence="14" id="KW-1185">Reference proteome</keyword>
<dbReference type="PROSITE" id="PS00076">
    <property type="entry name" value="PYRIDINE_REDOX_1"/>
    <property type="match status" value="1"/>
</dbReference>
<evidence type="ECO:0000259" key="11">
    <source>
        <dbReference type="Pfam" id="PF02852"/>
    </source>
</evidence>
<proteinExistence type="inferred from homology"/>
<dbReference type="Gene3D" id="3.50.50.60">
    <property type="entry name" value="FAD/NAD(P)-binding domain"/>
    <property type="match status" value="2"/>
</dbReference>
<keyword evidence="5 10" id="KW-0560">Oxidoreductase</keyword>
<feature type="domain" description="Pyridine nucleotide-disulphide oxidoreductase dimerisation" evidence="11">
    <location>
        <begin position="372"/>
        <end position="480"/>
    </location>
</feature>
<dbReference type="Proteomes" id="UP000658258">
    <property type="component" value="Unassembled WGS sequence"/>
</dbReference>
<evidence type="ECO:0000313" key="14">
    <source>
        <dbReference type="Proteomes" id="UP000658258"/>
    </source>
</evidence>
<dbReference type="InterPro" id="IPR004099">
    <property type="entry name" value="Pyr_nucl-diS_OxRdtase_dimer"/>
</dbReference>
<dbReference type="InterPro" id="IPR012999">
    <property type="entry name" value="Pyr_OxRdtase_I_AS"/>
</dbReference>
<comment type="cofactor">
    <cofactor evidence="10">
        <name>FAD</name>
        <dbReference type="ChEBI" id="CHEBI:57692"/>
    </cofactor>
    <text evidence="10">Binds 1 FAD per subunit.</text>
</comment>
<protein>
    <recommendedName>
        <fullName evidence="2 10">Dihydrolipoyl dehydrogenase</fullName>
        <ecNumber evidence="2 10">1.8.1.4</ecNumber>
    </recommendedName>
</protein>
<gene>
    <name evidence="13" type="primary">lpdA1</name>
    <name evidence="13" type="ORF">GCM10011340_09780</name>
</gene>
<reference evidence="14" key="1">
    <citation type="journal article" date="2019" name="Int. J. Syst. Evol. Microbiol.">
        <title>The Global Catalogue of Microorganisms (GCM) 10K type strain sequencing project: providing services to taxonomists for standard genome sequencing and annotation.</title>
        <authorList>
            <consortium name="The Broad Institute Genomics Platform"/>
            <consortium name="The Broad Institute Genome Sequencing Center for Infectious Disease"/>
            <person name="Wu L."/>
            <person name="Ma J."/>
        </authorList>
    </citation>
    <scope>NUCLEOTIDE SEQUENCE [LARGE SCALE GENOMIC DNA]</scope>
    <source>
        <strain evidence="14">CGMCC 1.15111</strain>
    </source>
</reference>
<dbReference type="InterPro" id="IPR050151">
    <property type="entry name" value="Class-I_Pyr_Nuc-Dis_Oxidored"/>
</dbReference>
<evidence type="ECO:0000256" key="2">
    <source>
        <dbReference type="ARBA" id="ARBA00012608"/>
    </source>
</evidence>
<evidence type="ECO:0000256" key="5">
    <source>
        <dbReference type="ARBA" id="ARBA00023002"/>
    </source>
</evidence>
<comment type="miscellaneous">
    <text evidence="10">The active site is a redox-active disulfide bond.</text>
</comment>
<dbReference type="SUPFAM" id="SSF51905">
    <property type="entry name" value="FAD/NAD(P)-binding domain"/>
    <property type="match status" value="1"/>
</dbReference>
<dbReference type="PANTHER" id="PTHR22912">
    <property type="entry name" value="DISULFIDE OXIDOREDUCTASE"/>
    <property type="match status" value="1"/>
</dbReference>
<keyword evidence="8 10" id="KW-0676">Redox-active center</keyword>
<dbReference type="InterPro" id="IPR023753">
    <property type="entry name" value="FAD/NAD-binding_dom"/>
</dbReference>
<keyword evidence="4 10" id="KW-0274">FAD</keyword>
<dbReference type="InterPro" id="IPR036188">
    <property type="entry name" value="FAD/NAD-bd_sf"/>
</dbReference>
<evidence type="ECO:0000259" key="12">
    <source>
        <dbReference type="Pfam" id="PF07992"/>
    </source>
</evidence>
<name>A0ABQ3I222_9BACT</name>
<dbReference type="PRINTS" id="PR00368">
    <property type="entry name" value="FADPNR"/>
</dbReference>
<dbReference type="Pfam" id="PF07992">
    <property type="entry name" value="Pyr_redox_2"/>
    <property type="match status" value="1"/>
</dbReference>
<dbReference type="PRINTS" id="PR00411">
    <property type="entry name" value="PNDRDTASEI"/>
</dbReference>
<evidence type="ECO:0000256" key="10">
    <source>
        <dbReference type="RuleBase" id="RU003692"/>
    </source>
</evidence>
<comment type="similarity">
    <text evidence="1 10">Belongs to the class-I pyridine nucleotide-disulfide oxidoreductase family.</text>
</comment>
<dbReference type="InterPro" id="IPR006258">
    <property type="entry name" value="Lipoamide_DH"/>
</dbReference>
<comment type="catalytic activity">
    <reaction evidence="9 10">
        <text>N(6)-[(R)-dihydrolipoyl]-L-lysyl-[protein] + NAD(+) = N(6)-[(R)-lipoyl]-L-lysyl-[protein] + NADH + H(+)</text>
        <dbReference type="Rhea" id="RHEA:15045"/>
        <dbReference type="Rhea" id="RHEA-COMP:10474"/>
        <dbReference type="Rhea" id="RHEA-COMP:10475"/>
        <dbReference type="ChEBI" id="CHEBI:15378"/>
        <dbReference type="ChEBI" id="CHEBI:57540"/>
        <dbReference type="ChEBI" id="CHEBI:57945"/>
        <dbReference type="ChEBI" id="CHEBI:83099"/>
        <dbReference type="ChEBI" id="CHEBI:83100"/>
        <dbReference type="EC" id="1.8.1.4"/>
    </reaction>
</comment>
<evidence type="ECO:0000256" key="8">
    <source>
        <dbReference type="ARBA" id="ARBA00023284"/>
    </source>
</evidence>
<dbReference type="PIRSF" id="PIRSF000350">
    <property type="entry name" value="Mercury_reductase_MerA"/>
    <property type="match status" value="1"/>
</dbReference>
<comment type="caution">
    <text evidence="13">The sequence shown here is derived from an EMBL/GenBank/DDBJ whole genome shotgun (WGS) entry which is preliminary data.</text>
</comment>
<keyword evidence="3 10" id="KW-0285">Flavoprotein</keyword>
<dbReference type="EC" id="1.8.1.4" evidence="2 10"/>
<dbReference type="SUPFAM" id="SSF55424">
    <property type="entry name" value="FAD/NAD-linked reductases, dimerisation (C-terminal) domain"/>
    <property type="match status" value="1"/>
</dbReference>
<evidence type="ECO:0000256" key="6">
    <source>
        <dbReference type="ARBA" id="ARBA00023027"/>
    </source>
</evidence>
<feature type="domain" description="FAD/NAD(P)-binding" evidence="12">
    <location>
        <begin position="29"/>
        <end position="353"/>
    </location>
</feature>
<keyword evidence="6 10" id="KW-0520">NAD</keyword>